<gene>
    <name evidence="3" type="ORF">SAMN04488098_102421</name>
</gene>
<evidence type="ECO:0000259" key="1">
    <source>
        <dbReference type="Pfam" id="PF02384"/>
    </source>
</evidence>
<dbReference type="Proteomes" id="UP000199433">
    <property type="component" value="Unassembled WGS sequence"/>
</dbReference>
<dbReference type="GO" id="GO:0008170">
    <property type="term" value="F:N-methyltransferase activity"/>
    <property type="evidence" value="ECO:0007669"/>
    <property type="project" value="InterPro"/>
</dbReference>
<dbReference type="InterPro" id="IPR048375">
    <property type="entry name" value="YtxK-like_N"/>
</dbReference>
<protein>
    <submittedName>
        <fullName evidence="3">Site-specific DNA-methyltransferase (Adenine-specific)</fullName>
    </submittedName>
</protein>
<dbReference type="Gene3D" id="3.40.50.150">
    <property type="entry name" value="Vaccinia Virus protein VP39"/>
    <property type="match status" value="1"/>
</dbReference>
<accession>A0A1G9B216</accession>
<dbReference type="SUPFAM" id="SSF53335">
    <property type="entry name" value="S-adenosyl-L-methionine-dependent methyltransferases"/>
    <property type="match status" value="1"/>
</dbReference>
<proteinExistence type="predicted"/>
<keyword evidence="3" id="KW-0489">Methyltransferase</keyword>
<reference evidence="4" key="1">
    <citation type="submission" date="2016-10" db="EMBL/GenBank/DDBJ databases">
        <authorList>
            <person name="Varghese N."/>
            <person name="Submissions S."/>
        </authorList>
    </citation>
    <scope>NUCLEOTIDE SEQUENCE [LARGE SCALE GENOMIC DNA]</scope>
    <source>
        <strain evidence="4">DSM 19181</strain>
    </source>
</reference>
<dbReference type="PIRSF" id="PIRSF026567">
    <property type="entry name" value="Adenine_mtase_bact_prd"/>
    <property type="match status" value="1"/>
</dbReference>
<feature type="domain" description="YtxK-like N-terminal helical" evidence="2">
    <location>
        <begin position="7"/>
        <end position="88"/>
    </location>
</feature>
<dbReference type="PANTHER" id="PTHR41313">
    <property type="entry name" value="ADENINE-SPECIFIC METHYLTRANSFERASE"/>
    <property type="match status" value="1"/>
</dbReference>
<dbReference type="InterPro" id="IPR016843">
    <property type="entry name" value="S-AdoMet-dep_Ade-MeTrfase_prd"/>
</dbReference>
<evidence type="ECO:0000259" key="2">
    <source>
        <dbReference type="Pfam" id="PF21106"/>
    </source>
</evidence>
<organism evidence="3 4">
    <name type="scientific">Alkalibacterium thalassium</name>
    <dbReference type="NCBI Taxonomy" id="426701"/>
    <lineage>
        <taxon>Bacteria</taxon>
        <taxon>Bacillati</taxon>
        <taxon>Bacillota</taxon>
        <taxon>Bacilli</taxon>
        <taxon>Lactobacillales</taxon>
        <taxon>Carnobacteriaceae</taxon>
        <taxon>Alkalibacterium</taxon>
    </lineage>
</organism>
<evidence type="ECO:0000313" key="4">
    <source>
        <dbReference type="Proteomes" id="UP000199433"/>
    </source>
</evidence>
<dbReference type="InterPro" id="IPR003356">
    <property type="entry name" value="DNA_methylase_A-5"/>
</dbReference>
<dbReference type="Pfam" id="PF02384">
    <property type="entry name" value="N6_Mtase"/>
    <property type="match status" value="1"/>
</dbReference>
<sequence>MDINNVERFFSVLNDSTELIRKELDSTYIEALIETGENILDDGDIHVENGLPGEEAQKQLIDIYSRLTLASLTPEERKQAIQLILIKAAKEDLLQPNHQPTPDAIGIIFSYLIELLYDFDQPAHIADLSVGTGNLMYTLFSNLESSKNKFRFTGVDNDDLLISLTSTLAALLGMPIELMHQDALQPLLMDPADIMLSDLPVGYYPIELEGNTFRTSFEEGYSYSHFLLVEQGLNYLKEDGLALYLMPTSTFESEEVKGLLSFIQSTGYVQGFIHLPNEWFKNKQSRKSILIVQKKGEKSRQAKEVLIATSPSLSNKEAFKTFLMDIKKWKKEQGIK</sequence>
<keyword evidence="3" id="KW-0808">Transferase</keyword>
<dbReference type="Gene3D" id="1.10.150.470">
    <property type="match status" value="1"/>
</dbReference>
<dbReference type="EMBL" id="FNFK01000024">
    <property type="protein sequence ID" value="SDK33636.1"/>
    <property type="molecule type" value="Genomic_DNA"/>
</dbReference>
<dbReference type="STRING" id="426701.SAMN04488098_102421"/>
<keyword evidence="4" id="KW-1185">Reference proteome</keyword>
<dbReference type="AlphaFoldDB" id="A0A1G9B216"/>
<dbReference type="GO" id="GO:0032259">
    <property type="term" value="P:methylation"/>
    <property type="evidence" value="ECO:0007669"/>
    <property type="project" value="UniProtKB-KW"/>
</dbReference>
<dbReference type="OrthoDB" id="9788159at2"/>
<name>A0A1G9B216_9LACT</name>
<dbReference type="PANTHER" id="PTHR41313:SF1">
    <property type="entry name" value="DNA METHYLASE ADENINE-SPECIFIC DOMAIN-CONTAINING PROTEIN"/>
    <property type="match status" value="1"/>
</dbReference>
<evidence type="ECO:0000313" key="3">
    <source>
        <dbReference type="EMBL" id="SDK33636.1"/>
    </source>
</evidence>
<feature type="domain" description="DNA methylase adenine-specific" evidence="1">
    <location>
        <begin position="111"/>
        <end position="317"/>
    </location>
</feature>
<dbReference type="Pfam" id="PF21106">
    <property type="entry name" value="YtxK_like"/>
    <property type="match status" value="1"/>
</dbReference>
<dbReference type="GO" id="GO:0003677">
    <property type="term" value="F:DNA binding"/>
    <property type="evidence" value="ECO:0007669"/>
    <property type="project" value="InterPro"/>
</dbReference>
<dbReference type="RefSeq" id="WP_091267022.1">
    <property type="nucleotide sequence ID" value="NZ_FNFK01000024.1"/>
</dbReference>
<dbReference type="InterPro" id="IPR052933">
    <property type="entry name" value="DNA_Protect_Modify"/>
</dbReference>
<dbReference type="InterPro" id="IPR029063">
    <property type="entry name" value="SAM-dependent_MTases_sf"/>
</dbReference>